<protein>
    <submittedName>
        <fullName evidence="1">Uncharacterized protein</fullName>
    </submittedName>
</protein>
<dbReference type="Proteomes" id="UP001160550">
    <property type="component" value="Unassembled WGS sequence"/>
</dbReference>
<evidence type="ECO:0000313" key="2">
    <source>
        <dbReference type="Proteomes" id="UP001160550"/>
    </source>
</evidence>
<reference evidence="1" key="2">
    <citation type="submission" date="2023-04" db="EMBL/GenBank/DDBJ databases">
        <authorList>
            <person name="Sun J.-Q."/>
        </authorList>
    </citation>
    <scope>NUCLEOTIDE SEQUENCE</scope>
    <source>
        <strain evidence="1">CC-YY355</strain>
    </source>
</reference>
<reference evidence="1" key="1">
    <citation type="journal article" date="2007" name="Int. J. Syst. Evol. Microbiol.">
        <title>Luteimonas composti sp. nov., a moderately thermophilic bacterium isolated from food waste.</title>
        <authorList>
            <person name="Young C.C."/>
            <person name="Kampfer P."/>
            <person name="Chen W.M."/>
            <person name="Yen W.S."/>
            <person name="Arun A.B."/>
            <person name="Lai W.A."/>
            <person name="Shen F.T."/>
            <person name="Rekha P.D."/>
            <person name="Lin K.Y."/>
            <person name="Chou J.H."/>
        </authorList>
    </citation>
    <scope>NUCLEOTIDE SEQUENCE</scope>
    <source>
        <strain evidence="1">CC-YY355</strain>
    </source>
</reference>
<dbReference type="EMBL" id="JARYGX010000022">
    <property type="protein sequence ID" value="MDH7453710.1"/>
    <property type="molecule type" value="Genomic_DNA"/>
</dbReference>
<organism evidence="1 2">
    <name type="scientific">Luteimonas composti</name>
    <dbReference type="NCBI Taxonomy" id="398257"/>
    <lineage>
        <taxon>Bacteria</taxon>
        <taxon>Pseudomonadati</taxon>
        <taxon>Pseudomonadota</taxon>
        <taxon>Gammaproteobacteria</taxon>
        <taxon>Lysobacterales</taxon>
        <taxon>Lysobacteraceae</taxon>
        <taxon>Luteimonas</taxon>
    </lineage>
</organism>
<evidence type="ECO:0000313" key="1">
    <source>
        <dbReference type="EMBL" id="MDH7453710.1"/>
    </source>
</evidence>
<dbReference type="RefSeq" id="WP_280942931.1">
    <property type="nucleotide sequence ID" value="NZ_JARYGX010000022.1"/>
</dbReference>
<sequence>MSDNNEYGAQHSVKFSEVTWYERLRKIAAYVPDQVPLFATVTVLFWGVAEVVSELGGETLSLRNLAAPALATALVISVYKAIQAYAKYVPEALSDESLSAKKVFRQGRCGWQFALAREMLLERIRAVDRKLKRVETGAQFIRPTHLPAADYLSWLQKRPEILQRLIRSVAVQCTSDMPKILAVTTDEATLAMSRMQSSN</sequence>
<proteinExistence type="predicted"/>
<accession>A0ABT6MTD9</accession>
<comment type="caution">
    <text evidence="1">The sequence shown here is derived from an EMBL/GenBank/DDBJ whole genome shotgun (WGS) entry which is preliminary data.</text>
</comment>
<gene>
    <name evidence="1" type="ORF">QF205_11625</name>
</gene>
<keyword evidence="2" id="KW-1185">Reference proteome</keyword>
<name>A0ABT6MTD9_9GAMM</name>